<name>A0A8D2QE84_ZONAL</name>
<organism evidence="1 2">
    <name type="scientific">Zonotrichia albicollis</name>
    <name type="common">White-throated sparrow</name>
    <name type="synonym">Fringilla albicollis</name>
    <dbReference type="NCBI Taxonomy" id="44394"/>
    <lineage>
        <taxon>Eukaryota</taxon>
        <taxon>Metazoa</taxon>
        <taxon>Chordata</taxon>
        <taxon>Craniata</taxon>
        <taxon>Vertebrata</taxon>
        <taxon>Euteleostomi</taxon>
        <taxon>Archelosauria</taxon>
        <taxon>Archosauria</taxon>
        <taxon>Dinosauria</taxon>
        <taxon>Saurischia</taxon>
        <taxon>Theropoda</taxon>
        <taxon>Coelurosauria</taxon>
        <taxon>Aves</taxon>
        <taxon>Neognathae</taxon>
        <taxon>Neoaves</taxon>
        <taxon>Telluraves</taxon>
        <taxon>Australaves</taxon>
        <taxon>Passeriformes</taxon>
        <taxon>Passerellidae</taxon>
        <taxon>Zonotrichia</taxon>
    </lineage>
</organism>
<accession>A0A8D2QE84</accession>
<dbReference type="AlphaFoldDB" id="A0A8D2QE84"/>
<evidence type="ECO:0000313" key="2">
    <source>
        <dbReference type="Proteomes" id="UP000694413"/>
    </source>
</evidence>
<evidence type="ECO:0000313" key="1">
    <source>
        <dbReference type="Ensembl" id="ENSZALP00000009414.1"/>
    </source>
</evidence>
<dbReference type="Proteomes" id="UP000694413">
    <property type="component" value="Unassembled WGS sequence"/>
</dbReference>
<keyword evidence="2" id="KW-1185">Reference proteome</keyword>
<dbReference type="Ensembl" id="ENSZALT00000013160.1">
    <property type="protein sequence ID" value="ENSZALP00000009414.1"/>
    <property type="gene ID" value="ENSZALG00000008100.1"/>
</dbReference>
<reference evidence="1" key="1">
    <citation type="submission" date="2025-08" db="UniProtKB">
        <authorList>
            <consortium name="Ensembl"/>
        </authorList>
    </citation>
    <scope>IDENTIFICATION</scope>
</reference>
<protein>
    <submittedName>
        <fullName evidence="1">Uncharacterized protein</fullName>
    </submittedName>
</protein>
<reference evidence="1" key="2">
    <citation type="submission" date="2025-09" db="UniProtKB">
        <authorList>
            <consortium name="Ensembl"/>
        </authorList>
    </citation>
    <scope>IDENTIFICATION</scope>
</reference>
<proteinExistence type="predicted"/>
<sequence>MLSGFFWNHVSSFPHGKASQLFLGTRGGFGAAPKIPQGTPIPRSLGFLGMAAPGGDPRDFGEFGEPVPPVLPLDGRIWPGSPGAPGSQ</sequence>